<dbReference type="PRINTS" id="PR00313">
    <property type="entry name" value="CABNDNGRPT"/>
</dbReference>
<dbReference type="Proteomes" id="UP000233332">
    <property type="component" value="Unassembled WGS sequence"/>
</dbReference>
<dbReference type="PANTHER" id="PTHR38340:SF1">
    <property type="entry name" value="S-LAYER PROTEIN"/>
    <property type="match status" value="1"/>
</dbReference>
<sequence>MAGTNEQINLSGYNRSEDIFDGGAGTDTLSMTSGNDALFLDDDLTDPGTSPRISNIEVIDAGNGDDIIDLTSDDLSYGDVTILGGTGDDIVWSNAGDDVLDGGEGDDTLWGGSGADTLLGGNGEDVLNGGAGDDVLQYNADDTWGNSWYALNDGSPSEDGHNHDNGWGHDNHNGNGWGHEDGGDDGTGEYVNLGGYNQSNDVFEGGAGTDTLQMTSGNDALFLHDDVSDGDNDVRISGVEVIEAGDGNDIIDLTSDTYSYGDVTLDGGDGNDTLWSNAGDDVLLGGAGNDHLYGSAGDDTLTGGTGWDEFQIGKADGHDIVTDFTPGEDIIDLSEWNYNNFNQIQNDMHLDTDGNVVIELGNDASVTLMGVHDPDDLDADDFGFGT</sequence>
<evidence type="ECO:0000256" key="3">
    <source>
        <dbReference type="SAM" id="MobiDB-lite"/>
    </source>
</evidence>
<dbReference type="InterPro" id="IPR050557">
    <property type="entry name" value="RTX_toxin/Mannuronan_C5-epim"/>
</dbReference>
<protein>
    <recommendedName>
        <fullName evidence="6">Calcium-binding protein</fullName>
    </recommendedName>
</protein>
<comment type="subcellular location">
    <subcellularLocation>
        <location evidence="1">Secreted</location>
    </subcellularLocation>
</comment>
<evidence type="ECO:0000313" key="4">
    <source>
        <dbReference type="EMBL" id="PKR60465.1"/>
    </source>
</evidence>
<comment type="caution">
    <text evidence="4">The sequence shown here is derived from an EMBL/GenBank/DDBJ whole genome shotgun (WGS) entry which is preliminary data.</text>
</comment>
<dbReference type="SUPFAM" id="SSF51120">
    <property type="entry name" value="beta-Roll"/>
    <property type="match status" value="2"/>
</dbReference>
<dbReference type="InterPro" id="IPR011049">
    <property type="entry name" value="Serralysin-like_metalloprot_C"/>
</dbReference>
<dbReference type="EMBL" id="NXGX01000001">
    <property type="protein sequence ID" value="PKR60465.1"/>
    <property type="molecule type" value="Genomic_DNA"/>
</dbReference>
<evidence type="ECO:0000313" key="5">
    <source>
        <dbReference type="Proteomes" id="UP000233332"/>
    </source>
</evidence>
<accession>A0A2N3LC96</accession>
<organism evidence="4 5">
    <name type="scientific">Thalassospira lohafexi</name>
    <dbReference type="NCBI Taxonomy" id="744227"/>
    <lineage>
        <taxon>Bacteria</taxon>
        <taxon>Pseudomonadati</taxon>
        <taxon>Pseudomonadota</taxon>
        <taxon>Alphaproteobacteria</taxon>
        <taxon>Rhodospirillales</taxon>
        <taxon>Thalassospiraceae</taxon>
        <taxon>Thalassospira</taxon>
    </lineage>
</organism>
<gene>
    <name evidence="4" type="ORF">COO92_00025</name>
</gene>
<evidence type="ECO:0000256" key="2">
    <source>
        <dbReference type="ARBA" id="ARBA00022525"/>
    </source>
</evidence>
<dbReference type="PROSITE" id="PS00330">
    <property type="entry name" value="HEMOLYSIN_CALCIUM"/>
    <property type="match status" value="4"/>
</dbReference>
<evidence type="ECO:0008006" key="6">
    <source>
        <dbReference type="Google" id="ProtNLM"/>
    </source>
</evidence>
<evidence type="ECO:0000256" key="1">
    <source>
        <dbReference type="ARBA" id="ARBA00004613"/>
    </source>
</evidence>
<proteinExistence type="predicted"/>
<keyword evidence="5" id="KW-1185">Reference proteome</keyword>
<dbReference type="GO" id="GO:0005576">
    <property type="term" value="C:extracellular region"/>
    <property type="evidence" value="ECO:0007669"/>
    <property type="project" value="UniProtKB-SubCell"/>
</dbReference>
<dbReference type="PANTHER" id="PTHR38340">
    <property type="entry name" value="S-LAYER PROTEIN"/>
    <property type="match status" value="1"/>
</dbReference>
<dbReference type="GO" id="GO:0005509">
    <property type="term" value="F:calcium ion binding"/>
    <property type="evidence" value="ECO:0007669"/>
    <property type="project" value="InterPro"/>
</dbReference>
<dbReference type="InterPro" id="IPR001343">
    <property type="entry name" value="Hemolysn_Ca-bd"/>
</dbReference>
<reference evidence="4 5" key="1">
    <citation type="submission" date="2017-09" db="EMBL/GenBank/DDBJ databases">
        <title>Biodiversity and function of Thalassospira species in the particle-attached aromatic-hydrocarbon-degrading consortia from the surface seawater of the China South Sea.</title>
        <authorList>
            <person name="Dong C."/>
            <person name="Lai Q."/>
            <person name="Shao Z."/>
        </authorList>
    </citation>
    <scope>NUCLEOTIDE SEQUENCE [LARGE SCALE GENOMIC DNA]</scope>
    <source>
        <strain evidence="4 5">139Z-12</strain>
    </source>
</reference>
<dbReference type="Gene3D" id="2.150.10.10">
    <property type="entry name" value="Serralysin-like metalloprotease, C-terminal"/>
    <property type="match status" value="2"/>
</dbReference>
<name>A0A2N3LC96_9PROT</name>
<feature type="compositionally biased region" description="Basic and acidic residues" evidence="3">
    <location>
        <begin position="158"/>
        <end position="172"/>
    </location>
</feature>
<feature type="region of interest" description="Disordered" evidence="3">
    <location>
        <begin position="155"/>
        <end position="193"/>
    </location>
</feature>
<dbReference type="InterPro" id="IPR018511">
    <property type="entry name" value="Hemolysin-typ_Ca-bd_CS"/>
</dbReference>
<keyword evidence="2" id="KW-0964">Secreted</keyword>
<dbReference type="Pfam" id="PF00353">
    <property type="entry name" value="HemolysinCabind"/>
    <property type="match status" value="6"/>
</dbReference>
<dbReference type="AlphaFoldDB" id="A0A2N3LC96"/>